<feature type="chain" id="PRO_5009314814" evidence="3">
    <location>
        <begin position="29"/>
        <end position="102"/>
    </location>
</feature>
<dbReference type="PANTHER" id="PTHR35981">
    <property type="entry name" value="ION TRANSPORT PEPTIDE, ISOFORM C"/>
    <property type="match status" value="1"/>
</dbReference>
<dbReference type="SUPFAM" id="SSF81778">
    <property type="entry name" value="Crustacean CHH/MIH/GIH neurohormone"/>
    <property type="match status" value="1"/>
</dbReference>
<evidence type="ECO:0000256" key="1">
    <source>
        <dbReference type="ARBA" id="ARBA00005447"/>
    </source>
</evidence>
<name>A0A1I8AJS6_9BILA</name>
<reference evidence="5" key="1">
    <citation type="submission" date="2016-11" db="UniProtKB">
        <authorList>
            <consortium name="WormBaseParasite"/>
        </authorList>
    </citation>
    <scope>IDENTIFICATION</scope>
</reference>
<dbReference type="Gene3D" id="1.10.2010.10">
    <property type="entry name" value="Crustacean CHH/MIH/GIH neurohormone"/>
    <property type="match status" value="1"/>
</dbReference>
<keyword evidence="2" id="KW-1015">Disulfide bond</keyword>
<organism evidence="4 5">
    <name type="scientific">Steinernema glaseri</name>
    <dbReference type="NCBI Taxonomy" id="37863"/>
    <lineage>
        <taxon>Eukaryota</taxon>
        <taxon>Metazoa</taxon>
        <taxon>Ecdysozoa</taxon>
        <taxon>Nematoda</taxon>
        <taxon>Chromadorea</taxon>
        <taxon>Rhabditida</taxon>
        <taxon>Tylenchina</taxon>
        <taxon>Panagrolaimomorpha</taxon>
        <taxon>Strongyloidoidea</taxon>
        <taxon>Steinernematidae</taxon>
        <taxon>Steinernema</taxon>
    </lineage>
</organism>
<dbReference type="Proteomes" id="UP000095287">
    <property type="component" value="Unplaced"/>
</dbReference>
<evidence type="ECO:0000256" key="3">
    <source>
        <dbReference type="SAM" id="SignalP"/>
    </source>
</evidence>
<dbReference type="WBParaSite" id="L893_g6515.t1">
    <property type="protein sequence ID" value="L893_g6515.t1"/>
    <property type="gene ID" value="L893_g6515"/>
</dbReference>
<feature type="disulfide bond" evidence="2">
    <location>
        <begin position="67"/>
        <end position="95"/>
    </location>
</feature>
<evidence type="ECO:0000313" key="5">
    <source>
        <dbReference type="WBParaSite" id="L893_g6515.t1"/>
    </source>
</evidence>
<feature type="disulfide bond" evidence="2">
    <location>
        <begin position="48"/>
        <end position="86"/>
    </location>
</feature>
<evidence type="ECO:0000313" key="4">
    <source>
        <dbReference type="Proteomes" id="UP000095287"/>
    </source>
</evidence>
<protein>
    <submittedName>
        <fullName evidence="5">Uncharacterized protein</fullName>
    </submittedName>
</protein>
<proteinExistence type="inferred from homology"/>
<comment type="similarity">
    <text evidence="1">Belongs to the arthropod CHH/MIH/GIH/VIH hormone family.</text>
</comment>
<sequence length="102" mass="11760">MSAQRIQFANLCLLASVFLTLIAFGVEGRTMFRREENGKPSWAAGQDCAIYKNEALHVVMDRVCLFCHEMFSHQNSNMRVDCRAQCFSNDQFRACLNLFKQE</sequence>
<dbReference type="AlphaFoldDB" id="A0A1I8AJS6"/>
<dbReference type="InterPro" id="IPR035957">
    <property type="entry name" value="Crust_neurohorm_sf"/>
</dbReference>
<keyword evidence="3" id="KW-0732">Signal</keyword>
<accession>A0A1I8AJS6</accession>
<dbReference type="Pfam" id="PF01147">
    <property type="entry name" value="Crust_neurohorm"/>
    <property type="match status" value="1"/>
</dbReference>
<dbReference type="GO" id="GO:0007623">
    <property type="term" value="P:circadian rhythm"/>
    <property type="evidence" value="ECO:0007669"/>
    <property type="project" value="TreeGrafter"/>
</dbReference>
<evidence type="ECO:0000256" key="2">
    <source>
        <dbReference type="PIRSR" id="PIRSR631098-51"/>
    </source>
</evidence>
<keyword evidence="4" id="KW-1185">Reference proteome</keyword>
<feature type="disulfide bond" evidence="2">
    <location>
        <begin position="64"/>
        <end position="82"/>
    </location>
</feature>
<dbReference type="InterPro" id="IPR031098">
    <property type="entry name" value="Crust_neurohorm"/>
</dbReference>
<feature type="signal peptide" evidence="3">
    <location>
        <begin position="1"/>
        <end position="28"/>
    </location>
</feature>
<dbReference type="PANTHER" id="PTHR35981:SF2">
    <property type="entry name" value="ION TRANSPORT PEPTIDE, ISOFORM C"/>
    <property type="match status" value="1"/>
</dbReference>